<dbReference type="GO" id="GO:0005737">
    <property type="term" value="C:cytoplasm"/>
    <property type="evidence" value="ECO:0007669"/>
    <property type="project" value="TreeGrafter"/>
</dbReference>
<dbReference type="GO" id="GO:0019781">
    <property type="term" value="F:NEDD8 activating enzyme activity"/>
    <property type="evidence" value="ECO:0007669"/>
    <property type="project" value="UniProtKB-UniRule"/>
</dbReference>
<dbReference type="CDD" id="cd01488">
    <property type="entry name" value="Uba3_RUB"/>
    <property type="match status" value="1"/>
</dbReference>
<evidence type="ECO:0000256" key="9">
    <source>
        <dbReference type="ARBA" id="ARBA00024626"/>
    </source>
</evidence>
<dbReference type="InterPro" id="IPR000594">
    <property type="entry name" value="ThiF_NAD_FAD-bd"/>
</dbReference>
<dbReference type="SMART" id="SM01181">
    <property type="entry name" value="E2_bind"/>
    <property type="match status" value="1"/>
</dbReference>
<evidence type="ECO:0000256" key="5">
    <source>
        <dbReference type="ARBA" id="ARBA00022741"/>
    </source>
</evidence>
<dbReference type="Proteomes" id="UP000019118">
    <property type="component" value="Unassembled WGS sequence"/>
</dbReference>
<evidence type="ECO:0000256" key="10">
    <source>
        <dbReference type="PROSITE-ProRule" id="PRU10132"/>
    </source>
</evidence>
<dbReference type="SUPFAM" id="SSF69572">
    <property type="entry name" value="Activating enzymes of the ubiquitin-like proteins"/>
    <property type="match status" value="1"/>
</dbReference>
<dbReference type="InterPro" id="IPR035985">
    <property type="entry name" value="Ubiquitin-activating_enz"/>
</dbReference>
<evidence type="ECO:0000313" key="16">
    <source>
        <dbReference type="Proteomes" id="UP000019118"/>
    </source>
</evidence>
<dbReference type="KEGG" id="dpa:109543973"/>
<feature type="active site" description="Glycyl thioester intermediate" evidence="10">
    <location>
        <position position="212"/>
    </location>
</feature>
<dbReference type="AlphaFoldDB" id="N6TTL1"/>
<dbReference type="PANTHER" id="PTHR10953:SF6">
    <property type="entry name" value="NEDD8-ACTIVATING ENZYME E1 CATALYTIC SUBUNIT"/>
    <property type="match status" value="1"/>
</dbReference>
<evidence type="ECO:0000256" key="6">
    <source>
        <dbReference type="ARBA" id="ARBA00022786"/>
    </source>
</evidence>
<evidence type="ECO:0000256" key="2">
    <source>
        <dbReference type="ARBA" id="ARBA00006310"/>
    </source>
</evidence>
<keyword evidence="16" id="KW-1185">Reference proteome</keyword>
<keyword evidence="7 11" id="KW-0067">ATP-binding</keyword>
<comment type="pathway">
    <text evidence="1 11">Protein modification; protein neddylation.</text>
</comment>
<dbReference type="Pfam" id="PF08825">
    <property type="entry name" value="E2_bind"/>
    <property type="match status" value="1"/>
</dbReference>
<accession>N6TTL1</accession>
<evidence type="ECO:0000259" key="12">
    <source>
        <dbReference type="SMART" id="SM01181"/>
    </source>
</evidence>
<dbReference type="Gene3D" id="3.40.50.720">
    <property type="entry name" value="NAD(P)-binding Rossmann-like Domain"/>
    <property type="match status" value="1"/>
</dbReference>
<dbReference type="InterPro" id="IPR023318">
    <property type="entry name" value="Ub_act_enz_dom_a_sf"/>
</dbReference>
<reference evidence="15" key="2">
    <citation type="submission" date="2024-08" db="UniProtKB">
        <authorList>
            <consortium name="EnsemblMetazoa"/>
        </authorList>
    </citation>
    <scope>IDENTIFICATION</scope>
</reference>
<dbReference type="GO" id="GO:0005524">
    <property type="term" value="F:ATP binding"/>
    <property type="evidence" value="ECO:0007669"/>
    <property type="project" value="UniProtKB-UniRule"/>
</dbReference>
<dbReference type="HOGENOM" id="CLU_013325_13_1_1"/>
<dbReference type="EMBL" id="KB631924">
    <property type="protein sequence ID" value="ERL87199.1"/>
    <property type="molecule type" value="Genomic_DNA"/>
</dbReference>
<dbReference type="Proteomes" id="UP000030742">
    <property type="component" value="Unassembled WGS sequence"/>
</dbReference>
<dbReference type="GO" id="GO:0032991">
    <property type="term" value="C:protein-containing complex"/>
    <property type="evidence" value="ECO:0007669"/>
    <property type="project" value="UniProtKB-ARBA"/>
</dbReference>
<reference evidence="16 17" key="1">
    <citation type="journal article" date="2013" name="Genome Biol.">
        <title>Draft genome of the mountain pine beetle, Dendroctonus ponderosae Hopkins, a major forest pest.</title>
        <authorList>
            <person name="Keeling C.I."/>
            <person name="Yuen M.M."/>
            <person name="Liao N.Y."/>
            <person name="Docking T.R."/>
            <person name="Chan S.K."/>
            <person name="Taylor G.A."/>
            <person name="Palmquist D.L."/>
            <person name="Jackman S.D."/>
            <person name="Nguyen A."/>
            <person name="Li M."/>
            <person name="Henderson H."/>
            <person name="Janes J.K."/>
            <person name="Zhao Y."/>
            <person name="Pandoh P."/>
            <person name="Moore R."/>
            <person name="Sperling F.A."/>
            <person name="Huber D.P."/>
            <person name="Birol I."/>
            <person name="Jones S.J."/>
            <person name="Bohlmann J."/>
        </authorList>
    </citation>
    <scope>NUCLEOTIDE SEQUENCE</scope>
</reference>
<dbReference type="InterPro" id="IPR030468">
    <property type="entry name" value="Uba3_N"/>
</dbReference>
<evidence type="ECO:0000313" key="14">
    <source>
        <dbReference type="EMBL" id="ERL87199.1"/>
    </source>
</evidence>
<sequence length="444" mass="49396">MEEFQEGTQKRWIHLRNILERPGPFSRPEYVPSPEILEFLLTSCKVLIIGAGGLGCELLKDLAMMGFRHLHIIDMDVIDLSNLNRQFLFRHKDIGLPKAEVAAKYVNARVQGCQVVPHYCPIQDRSEGFYQQFHVIVCGLDSVPARRWINGMVVSLLCYDEDGVLDQSSVIPLVDGGTEGFKGNARVIVPGVTACIECTLDLYPPQVTYPLCTIANTPRLPEHCIEYVKVAQWPKDNPFGVDLDGDDAQHLTWVHEKAVERATQFNIKGVTYRLVQGVVKNIIPAVASTNAVIAAVCATEVFKIASTSLVPLNNFMIFNDIDGIYTYIYEAERKVDCTVCSNIPQLVTVEDPSKMKLKDLVELLRESPKFQMKSPGLTTTVNGTNKTLYMSTIGAIEKMTKGNLTKSLLELGLKDGQELMVADTTTPNAIIVKLAFKQSDTEMK</sequence>
<gene>
    <name evidence="15" type="primary">109543973</name>
    <name evidence="14" type="ORF">D910_04598</name>
    <name evidence="13" type="ORF">YQE_11644</name>
</gene>
<evidence type="ECO:0000256" key="4">
    <source>
        <dbReference type="ARBA" id="ARBA00022598"/>
    </source>
</evidence>
<dbReference type="Gene3D" id="3.10.290.20">
    <property type="entry name" value="Ubiquitin-like 2 activating enzyme e1b. Chain: B, domain 3"/>
    <property type="match status" value="1"/>
</dbReference>
<proteinExistence type="inferred from homology"/>
<dbReference type="FunFam" id="3.50.50.80:FF:000002">
    <property type="entry name" value="SUMO-activating enzyme subunit 2"/>
    <property type="match status" value="1"/>
</dbReference>
<protein>
    <recommendedName>
        <fullName evidence="3 11">NEDD8-activating enzyme E1 catalytic subunit</fullName>
        <ecNumber evidence="8 11">6.2.1.64</ecNumber>
    </recommendedName>
</protein>
<dbReference type="PANTHER" id="PTHR10953">
    <property type="entry name" value="UBIQUITIN-ACTIVATING ENZYME E1"/>
    <property type="match status" value="1"/>
</dbReference>
<organism evidence="13">
    <name type="scientific">Dendroctonus ponderosae</name>
    <name type="common">Mountain pine beetle</name>
    <dbReference type="NCBI Taxonomy" id="77166"/>
    <lineage>
        <taxon>Eukaryota</taxon>
        <taxon>Metazoa</taxon>
        <taxon>Ecdysozoa</taxon>
        <taxon>Arthropoda</taxon>
        <taxon>Hexapoda</taxon>
        <taxon>Insecta</taxon>
        <taxon>Pterygota</taxon>
        <taxon>Neoptera</taxon>
        <taxon>Endopterygota</taxon>
        <taxon>Coleoptera</taxon>
        <taxon>Polyphaga</taxon>
        <taxon>Cucujiformia</taxon>
        <taxon>Curculionidae</taxon>
        <taxon>Scolytinae</taxon>
        <taxon>Dendroctonus</taxon>
    </lineage>
</organism>
<dbReference type="GO" id="GO:0005634">
    <property type="term" value="C:nucleus"/>
    <property type="evidence" value="ECO:0007669"/>
    <property type="project" value="TreeGrafter"/>
</dbReference>
<keyword evidence="4 11" id="KW-0436">Ligase</keyword>
<evidence type="ECO:0000313" key="13">
    <source>
        <dbReference type="EMBL" id="ENN71721.1"/>
    </source>
</evidence>
<comment type="similarity">
    <text evidence="2 11">Belongs to the ubiquitin-activating E1 family. UBA3 subfamily.</text>
</comment>
<dbReference type="EnsemblMetazoa" id="XM_019913933.1">
    <property type="protein sequence ID" value="XP_019769492.1"/>
    <property type="gene ID" value="LOC109543973"/>
</dbReference>
<dbReference type="FunFam" id="1.10.10.520:FF:000001">
    <property type="entry name" value="NEDD8-activating enzyme E1 catalytic subunit"/>
    <property type="match status" value="1"/>
</dbReference>
<comment type="function">
    <text evidence="11">Catalytic subunit of the dimeric E1 enzyme, which activates NEDD8.</text>
</comment>
<evidence type="ECO:0000256" key="11">
    <source>
        <dbReference type="RuleBase" id="RU368009"/>
    </source>
</evidence>
<dbReference type="EC" id="6.2.1.64" evidence="8 11"/>
<dbReference type="InterPro" id="IPR033127">
    <property type="entry name" value="UBQ-activ_enz_E1_Cys_AS"/>
</dbReference>
<comment type="catalytic activity">
    <reaction evidence="9 11">
        <text>ATP + [NEDD8 protein] + [E1 NEDD8-activating enzyme]-L-cysteine = AMP + diphosphate + [E1 NEDD8-activating enzyme]-S-[NEDD8 protein]-yl-L-cysteine.</text>
        <dbReference type="EC" id="6.2.1.64"/>
    </reaction>
</comment>
<dbReference type="UniPathway" id="UPA00885"/>
<feature type="domain" description="E2 binding" evidence="12">
    <location>
        <begin position="349"/>
        <end position="437"/>
    </location>
</feature>
<dbReference type="InterPro" id="IPR045886">
    <property type="entry name" value="ThiF/MoeB/HesA"/>
</dbReference>
<keyword evidence="5 11" id="KW-0547">Nucleotide-binding</keyword>
<feature type="non-terminal residue" evidence="13">
    <location>
        <position position="1"/>
    </location>
</feature>
<dbReference type="InterPro" id="IPR014929">
    <property type="entry name" value="E2-binding"/>
</dbReference>
<dbReference type="Gene3D" id="1.10.10.520">
    <property type="entry name" value="Ubiquitin activating enzymes (Uba3). Chain: B, domain 2"/>
    <property type="match status" value="1"/>
</dbReference>
<name>N6TTL1_DENPD</name>
<dbReference type="FunFam" id="3.10.290.20:FF:000001">
    <property type="entry name" value="NEDD8-activating enzyme E1 catalytic subunit, variant"/>
    <property type="match status" value="1"/>
</dbReference>
<dbReference type="PROSITE" id="PS00865">
    <property type="entry name" value="UBIQUITIN_ACTIVAT_2"/>
    <property type="match status" value="1"/>
</dbReference>
<evidence type="ECO:0000256" key="8">
    <source>
        <dbReference type="ARBA" id="ARBA00023624"/>
    </source>
</evidence>
<evidence type="ECO:0000313" key="17">
    <source>
        <dbReference type="Proteomes" id="UP000030742"/>
    </source>
</evidence>
<dbReference type="GO" id="GO:0045116">
    <property type="term" value="P:protein neddylation"/>
    <property type="evidence" value="ECO:0007669"/>
    <property type="project" value="UniProtKB-UniRule"/>
</dbReference>
<evidence type="ECO:0000256" key="3">
    <source>
        <dbReference type="ARBA" id="ARBA00015203"/>
    </source>
</evidence>
<evidence type="ECO:0000256" key="1">
    <source>
        <dbReference type="ARBA" id="ARBA00005032"/>
    </source>
</evidence>
<dbReference type="EMBL" id="KB741259">
    <property type="protein sequence ID" value="ENN71721.1"/>
    <property type="molecule type" value="Genomic_DNA"/>
</dbReference>
<evidence type="ECO:0000313" key="15">
    <source>
        <dbReference type="EnsemblMetazoa" id="XP_019769492.1"/>
    </source>
</evidence>
<keyword evidence="6 11" id="KW-0833">Ubl conjugation pathway</keyword>
<evidence type="ECO:0000256" key="7">
    <source>
        <dbReference type="ARBA" id="ARBA00022840"/>
    </source>
</evidence>
<dbReference type="STRING" id="77166.N6TTL1"/>
<dbReference type="Pfam" id="PF00899">
    <property type="entry name" value="ThiF"/>
    <property type="match status" value="1"/>
</dbReference>
<dbReference type="OrthoDB" id="5977743at2759"/>
<dbReference type="OMA" id="PYLENYM"/>